<protein>
    <submittedName>
        <fullName evidence="5">N(1)-aminopropylagmatine ureohydrolase</fullName>
        <ecNumber evidence="5">3.5.3.24</ecNumber>
    </submittedName>
</protein>
<accession>A0A644Z2I6</accession>
<dbReference type="AlphaFoldDB" id="A0A644Z2I6"/>
<organism evidence="5">
    <name type="scientific">bioreactor metagenome</name>
    <dbReference type="NCBI Taxonomy" id="1076179"/>
    <lineage>
        <taxon>unclassified sequences</taxon>
        <taxon>metagenomes</taxon>
        <taxon>ecological metagenomes</taxon>
    </lineage>
</organism>
<dbReference type="EMBL" id="VSSQ01006342">
    <property type="protein sequence ID" value="MPM32374.1"/>
    <property type="molecule type" value="Genomic_DNA"/>
</dbReference>
<evidence type="ECO:0000256" key="2">
    <source>
        <dbReference type="ARBA" id="ARBA00022723"/>
    </source>
</evidence>
<evidence type="ECO:0000256" key="4">
    <source>
        <dbReference type="SAM" id="Coils"/>
    </source>
</evidence>
<gene>
    <name evidence="5" type="ORF">SDC9_78936</name>
</gene>
<dbReference type="PRINTS" id="PR00116">
    <property type="entry name" value="ARGINASE"/>
</dbReference>
<comment type="similarity">
    <text evidence="1">Belongs to the arginase family. Agmatinase subfamily.</text>
</comment>
<dbReference type="GO" id="GO:0046872">
    <property type="term" value="F:metal ion binding"/>
    <property type="evidence" value="ECO:0007669"/>
    <property type="project" value="UniProtKB-KW"/>
</dbReference>
<dbReference type="Gene3D" id="3.40.800.10">
    <property type="entry name" value="Ureohydrolase domain"/>
    <property type="match status" value="1"/>
</dbReference>
<dbReference type="PANTHER" id="PTHR11358">
    <property type="entry name" value="ARGINASE/AGMATINASE"/>
    <property type="match status" value="1"/>
</dbReference>
<dbReference type="PIRSF" id="PIRSF036979">
    <property type="entry name" value="Arginase"/>
    <property type="match status" value="1"/>
</dbReference>
<evidence type="ECO:0000313" key="5">
    <source>
        <dbReference type="EMBL" id="MPM32374.1"/>
    </source>
</evidence>
<dbReference type="PANTHER" id="PTHR11358:SF26">
    <property type="entry name" value="GUANIDINO ACID HYDROLASE, MITOCHONDRIAL"/>
    <property type="match status" value="1"/>
</dbReference>
<keyword evidence="3 5" id="KW-0378">Hydrolase</keyword>
<reference evidence="5" key="1">
    <citation type="submission" date="2019-08" db="EMBL/GenBank/DDBJ databases">
        <authorList>
            <person name="Kucharzyk K."/>
            <person name="Murdoch R.W."/>
            <person name="Higgins S."/>
            <person name="Loffler F."/>
        </authorList>
    </citation>
    <scope>NUCLEOTIDE SEQUENCE</scope>
</reference>
<dbReference type="InterPro" id="IPR020855">
    <property type="entry name" value="Ureohydrolase_Mn_BS"/>
</dbReference>
<dbReference type="Pfam" id="PF00491">
    <property type="entry name" value="Arginase"/>
    <property type="match status" value="1"/>
</dbReference>
<dbReference type="InterPro" id="IPR006035">
    <property type="entry name" value="Ureohydrolase"/>
</dbReference>
<keyword evidence="2" id="KW-0479">Metal-binding</keyword>
<sequence>MTKFNPNELGMANGNYFALPYTTEESEITLVSVPWDVTTSYRAGTHKGPEAIIDASVQVDLYDLNVPDAWEVKIGTLPLDESIKKLNKKFRKKAEEIIEQLEKGEEQENLADLLSEVNSASEVLNQKVYSSIKSIIESGKTPGIVGGDHSTPYGSMLALSEKYEDFGILHIDAHADLRNAYEGFTFSHASIMYNALKNIGQISQLTQISVRDFCQDEADIINNDPRIRCFTDYEIHKNEFEGKTWKKQCEEIISSLPDNVYISFDIDGLSPDYCPGTGTPVPGGMSFRQADYLLLMLANSGKRIIGFDLCEVSSDGDGEWDANVGARMLYKLCIYTSLNSKKHIGTIK</sequence>
<name>A0A644Z2I6_9ZZZZ</name>
<dbReference type="CDD" id="cd11593">
    <property type="entry name" value="Agmatinase-like_2"/>
    <property type="match status" value="1"/>
</dbReference>
<evidence type="ECO:0000256" key="1">
    <source>
        <dbReference type="ARBA" id="ARBA00009227"/>
    </source>
</evidence>
<dbReference type="EC" id="3.5.3.24" evidence="5"/>
<evidence type="ECO:0000256" key="3">
    <source>
        <dbReference type="ARBA" id="ARBA00022801"/>
    </source>
</evidence>
<dbReference type="InterPro" id="IPR023696">
    <property type="entry name" value="Ureohydrolase_dom_sf"/>
</dbReference>
<dbReference type="GO" id="GO:0043920">
    <property type="term" value="F:aminopropylagmatine ureohydrolase activity"/>
    <property type="evidence" value="ECO:0007669"/>
    <property type="project" value="UniProtKB-EC"/>
</dbReference>
<dbReference type="GO" id="GO:0008783">
    <property type="term" value="F:agmatinase activity"/>
    <property type="evidence" value="ECO:0007669"/>
    <property type="project" value="TreeGrafter"/>
</dbReference>
<dbReference type="SUPFAM" id="SSF52768">
    <property type="entry name" value="Arginase/deacetylase"/>
    <property type="match status" value="1"/>
</dbReference>
<comment type="caution">
    <text evidence="5">The sequence shown here is derived from an EMBL/GenBank/DDBJ whole genome shotgun (WGS) entry which is preliminary data.</text>
</comment>
<dbReference type="GO" id="GO:0033389">
    <property type="term" value="P:putrescine biosynthetic process from arginine, via agmatine"/>
    <property type="evidence" value="ECO:0007669"/>
    <property type="project" value="TreeGrafter"/>
</dbReference>
<keyword evidence="4" id="KW-0175">Coiled coil</keyword>
<dbReference type="PROSITE" id="PS01053">
    <property type="entry name" value="ARGINASE_1"/>
    <property type="match status" value="1"/>
</dbReference>
<feature type="coiled-coil region" evidence="4">
    <location>
        <begin position="83"/>
        <end position="111"/>
    </location>
</feature>
<proteinExistence type="inferred from homology"/>
<dbReference type="PROSITE" id="PS51409">
    <property type="entry name" value="ARGINASE_2"/>
    <property type="match status" value="1"/>
</dbReference>